<comment type="caution">
    <text evidence="6">The sequence shown here is derived from an EMBL/GenBank/DDBJ whole genome shotgun (WGS) entry which is preliminary data.</text>
</comment>
<evidence type="ECO:0000256" key="3">
    <source>
        <dbReference type="ARBA" id="ARBA00022989"/>
    </source>
</evidence>
<feature type="transmembrane region" description="Helical" evidence="5">
    <location>
        <begin position="239"/>
        <end position="258"/>
    </location>
</feature>
<dbReference type="EMBL" id="JAATWM020000054">
    <property type="protein sequence ID" value="KAF9870421.1"/>
    <property type="molecule type" value="Genomic_DNA"/>
</dbReference>
<comment type="subcellular location">
    <subcellularLocation>
        <location evidence="1">Membrane</location>
        <topology evidence="1">Multi-pass membrane protein</topology>
    </subcellularLocation>
</comment>
<feature type="transmembrane region" description="Helical" evidence="5">
    <location>
        <begin position="40"/>
        <end position="62"/>
    </location>
</feature>
<proteinExistence type="predicted"/>
<evidence type="ECO:0000256" key="1">
    <source>
        <dbReference type="ARBA" id="ARBA00004141"/>
    </source>
</evidence>
<evidence type="ECO:0000256" key="2">
    <source>
        <dbReference type="ARBA" id="ARBA00022692"/>
    </source>
</evidence>
<evidence type="ECO:0000256" key="5">
    <source>
        <dbReference type="SAM" id="Phobius"/>
    </source>
</evidence>
<feature type="transmembrane region" description="Helical" evidence="5">
    <location>
        <begin position="194"/>
        <end position="212"/>
    </location>
</feature>
<dbReference type="OrthoDB" id="3358017at2759"/>
<organism evidence="6 7">
    <name type="scientific">Colletotrichum karsti</name>
    <dbReference type="NCBI Taxonomy" id="1095194"/>
    <lineage>
        <taxon>Eukaryota</taxon>
        <taxon>Fungi</taxon>
        <taxon>Dikarya</taxon>
        <taxon>Ascomycota</taxon>
        <taxon>Pezizomycotina</taxon>
        <taxon>Sordariomycetes</taxon>
        <taxon>Hypocreomycetidae</taxon>
        <taxon>Glomerellales</taxon>
        <taxon>Glomerellaceae</taxon>
        <taxon>Colletotrichum</taxon>
        <taxon>Colletotrichum boninense species complex</taxon>
    </lineage>
</organism>
<keyword evidence="4 5" id="KW-0472">Membrane</keyword>
<dbReference type="PANTHER" id="PTHR31465">
    <property type="entry name" value="PROTEIN RTA1-RELATED"/>
    <property type="match status" value="1"/>
</dbReference>
<dbReference type="GO" id="GO:0016020">
    <property type="term" value="C:membrane"/>
    <property type="evidence" value="ECO:0007669"/>
    <property type="project" value="UniProtKB-SubCell"/>
</dbReference>
<dbReference type="GeneID" id="62167876"/>
<feature type="transmembrane region" description="Helical" evidence="5">
    <location>
        <begin position="387"/>
        <end position="405"/>
    </location>
</feature>
<name>A0A9P6LES9_9PEZI</name>
<dbReference type="Proteomes" id="UP000781932">
    <property type="component" value="Unassembled WGS sequence"/>
</dbReference>
<feature type="transmembrane region" description="Helical" evidence="5">
    <location>
        <begin position="74"/>
        <end position="93"/>
    </location>
</feature>
<keyword evidence="2 5" id="KW-0812">Transmembrane</keyword>
<sequence length="501" mass="56645">MTVDGSYYFYAPNKGAPVFFAVAFLASGLMHFWQCYHYKFFKVTGLFSFCCLLFTAGFALRIYGSYRYDDLDPFIASVCLIYAAPPLLELANYHILGRVLYYVPYCSPIHPGRVLSTFAFFSSVVEALNGWGASYSANRSLSERERETGHVLIKTSLLLQIFVMACFVVLAMVFQRRCAKMGIASRRGVRGPLITLYASVLLIFTRTVFRIVEYFGVANMRWDSDMSVDDISPAIRYEWFFYVFEASLMLANVVMFNLRHPRSYLPEKYTVYLAKDGATEVDGPGWKDPRPFWMTVIDPFDLMGVFRGRDRSQDNFWETEVSGQDSTKGSKGPDAVYAEVRSLISPAPREDEGEGEGEAQRRRHWPLLAANPVDHGHLHRGIRHARFAFALAAVVLGIIPLRPYSTTPISFQTTSSPTPRPELPSLYPIKRIVSYGTRPLVSPAIVHLKLSPDERGAEGLYLHRTYRLLCCVVTAPANLTDGRLGPRQTSLFEDVLCIKQH</sequence>
<feature type="transmembrane region" description="Helical" evidence="5">
    <location>
        <begin position="15"/>
        <end position="33"/>
    </location>
</feature>
<evidence type="ECO:0000313" key="6">
    <source>
        <dbReference type="EMBL" id="KAF9870421.1"/>
    </source>
</evidence>
<reference evidence="6" key="2">
    <citation type="submission" date="2020-11" db="EMBL/GenBank/DDBJ databases">
        <title>Whole genome sequencing of Colletotrichum sp.</title>
        <authorList>
            <person name="Li H."/>
        </authorList>
    </citation>
    <scope>NUCLEOTIDE SEQUENCE</scope>
    <source>
        <strain evidence="6">CkLH20</strain>
    </source>
</reference>
<evidence type="ECO:0000313" key="7">
    <source>
        <dbReference type="Proteomes" id="UP000781932"/>
    </source>
</evidence>
<dbReference type="Pfam" id="PF04479">
    <property type="entry name" value="RTA1"/>
    <property type="match status" value="1"/>
</dbReference>
<feature type="transmembrane region" description="Helical" evidence="5">
    <location>
        <begin position="114"/>
        <end position="131"/>
    </location>
</feature>
<keyword evidence="3 5" id="KW-1133">Transmembrane helix</keyword>
<evidence type="ECO:0000256" key="4">
    <source>
        <dbReference type="ARBA" id="ARBA00023136"/>
    </source>
</evidence>
<keyword evidence="7" id="KW-1185">Reference proteome</keyword>
<feature type="transmembrane region" description="Helical" evidence="5">
    <location>
        <begin position="151"/>
        <end position="174"/>
    </location>
</feature>
<dbReference type="RefSeq" id="XP_038739882.1">
    <property type="nucleotide sequence ID" value="XM_038894802.1"/>
</dbReference>
<dbReference type="PANTHER" id="PTHR31465:SF13">
    <property type="entry name" value="RTA1 DOMAIN PROTEIN-RELATED"/>
    <property type="match status" value="1"/>
</dbReference>
<gene>
    <name evidence="6" type="ORF">CkaCkLH20_12088</name>
</gene>
<dbReference type="InterPro" id="IPR007568">
    <property type="entry name" value="RTA1"/>
</dbReference>
<protein>
    <submittedName>
        <fullName evidence="6">RTA1 domain-containing protein</fullName>
    </submittedName>
</protein>
<reference evidence="6" key="1">
    <citation type="submission" date="2020-03" db="EMBL/GenBank/DDBJ databases">
        <authorList>
            <person name="He L."/>
        </authorList>
    </citation>
    <scope>NUCLEOTIDE SEQUENCE</scope>
    <source>
        <strain evidence="6">CkLH20</strain>
    </source>
</reference>
<dbReference type="AlphaFoldDB" id="A0A9P6LES9"/>
<accession>A0A9P6LES9</accession>